<keyword evidence="1" id="KW-0147">Chitin-binding</keyword>
<evidence type="ECO:0000256" key="1">
    <source>
        <dbReference type="ARBA" id="ARBA00022669"/>
    </source>
</evidence>
<dbReference type="Gramene" id="PRQ53001">
    <property type="protein sequence ID" value="PRQ53001"/>
    <property type="gene ID" value="RchiOBHm_Chr2g0161661"/>
</dbReference>
<dbReference type="EMBL" id="PDCK01000040">
    <property type="protein sequence ID" value="PRQ53001.1"/>
    <property type="molecule type" value="Genomic_DNA"/>
</dbReference>
<evidence type="ECO:0000313" key="6">
    <source>
        <dbReference type="Proteomes" id="UP000238479"/>
    </source>
</evidence>
<dbReference type="AlphaFoldDB" id="A0A2P6S2V7"/>
<dbReference type="PANTHER" id="PTHR34997:SF1">
    <property type="entry name" value="PEPTIDOGLYCAN-BINDING LYSIN DOMAIN"/>
    <property type="match status" value="1"/>
</dbReference>
<keyword evidence="2" id="KW-0843">Virulence</keyword>
<sequence>MHAVGLAKRTPTLVCNSVYGAAEGDTCGSVAQMFNLSLKSFLSINPNINCRSFFVGQWLCIDGATK</sequence>
<evidence type="ECO:0000313" key="5">
    <source>
        <dbReference type="EMBL" id="PRQ53005.1"/>
    </source>
</evidence>
<evidence type="ECO:0000313" key="4">
    <source>
        <dbReference type="EMBL" id="PRQ53001.1"/>
    </source>
</evidence>
<feature type="domain" description="LysM" evidence="3">
    <location>
        <begin position="17"/>
        <end position="61"/>
    </location>
</feature>
<dbReference type="OMA" id="PIPNCEK"/>
<dbReference type="SUPFAM" id="SSF54106">
    <property type="entry name" value="LysM domain"/>
    <property type="match status" value="1"/>
</dbReference>
<comment type="caution">
    <text evidence="5">The sequence shown here is derived from an EMBL/GenBank/DDBJ whole genome shotgun (WGS) entry which is preliminary data.</text>
</comment>
<keyword evidence="6" id="KW-1185">Reference proteome</keyword>
<dbReference type="Gene3D" id="3.10.350.10">
    <property type="entry name" value="LysM domain"/>
    <property type="match status" value="1"/>
</dbReference>
<dbReference type="InterPro" id="IPR052210">
    <property type="entry name" value="LysM1-like"/>
</dbReference>
<evidence type="ECO:0000259" key="3">
    <source>
        <dbReference type="PROSITE" id="PS51782"/>
    </source>
</evidence>
<dbReference type="Pfam" id="PF01476">
    <property type="entry name" value="LysM"/>
    <property type="match status" value="1"/>
</dbReference>
<proteinExistence type="predicted"/>
<dbReference type="PANTHER" id="PTHR34997">
    <property type="entry name" value="AM15"/>
    <property type="match status" value="1"/>
</dbReference>
<gene>
    <name evidence="4" type="ORF">RchiOBHm_Chr2g0161661</name>
    <name evidence="5" type="ORF">RchiOBHm_Chr2g0161721</name>
</gene>
<organism evidence="5 6">
    <name type="scientific">Rosa chinensis</name>
    <name type="common">China rose</name>
    <dbReference type="NCBI Taxonomy" id="74649"/>
    <lineage>
        <taxon>Eukaryota</taxon>
        <taxon>Viridiplantae</taxon>
        <taxon>Streptophyta</taxon>
        <taxon>Embryophyta</taxon>
        <taxon>Tracheophyta</taxon>
        <taxon>Spermatophyta</taxon>
        <taxon>Magnoliopsida</taxon>
        <taxon>eudicotyledons</taxon>
        <taxon>Gunneridae</taxon>
        <taxon>Pentapetalae</taxon>
        <taxon>rosids</taxon>
        <taxon>fabids</taxon>
        <taxon>Rosales</taxon>
        <taxon>Rosaceae</taxon>
        <taxon>Rosoideae</taxon>
        <taxon>Rosoideae incertae sedis</taxon>
        <taxon>Rosa</taxon>
    </lineage>
</organism>
<dbReference type="PROSITE" id="PS51782">
    <property type="entry name" value="LYSM"/>
    <property type="match status" value="1"/>
</dbReference>
<dbReference type="SMART" id="SM00257">
    <property type="entry name" value="LysM"/>
    <property type="match status" value="1"/>
</dbReference>
<dbReference type="Proteomes" id="UP000238479">
    <property type="component" value="Chromosome 2"/>
</dbReference>
<reference evidence="5 6" key="1">
    <citation type="journal article" date="2018" name="Nat. Genet.">
        <title>The Rosa genome provides new insights in the design of modern roses.</title>
        <authorList>
            <person name="Bendahmane M."/>
        </authorList>
    </citation>
    <scope>NUCLEOTIDE SEQUENCE [LARGE SCALE GENOMIC DNA]</scope>
    <source>
        <strain evidence="6">cv. Old Blush</strain>
    </source>
</reference>
<dbReference type="GO" id="GO:0008061">
    <property type="term" value="F:chitin binding"/>
    <property type="evidence" value="ECO:0007669"/>
    <property type="project" value="UniProtKB-KW"/>
</dbReference>
<dbReference type="Gramene" id="PRQ53005">
    <property type="protein sequence ID" value="PRQ53005"/>
    <property type="gene ID" value="RchiOBHm_Chr2g0161721"/>
</dbReference>
<accession>A0A2P6S2V7</accession>
<dbReference type="EMBL" id="PDCK01000040">
    <property type="protein sequence ID" value="PRQ53005.1"/>
    <property type="molecule type" value="Genomic_DNA"/>
</dbReference>
<evidence type="ECO:0000256" key="2">
    <source>
        <dbReference type="ARBA" id="ARBA00023026"/>
    </source>
</evidence>
<dbReference type="InterPro" id="IPR036779">
    <property type="entry name" value="LysM_dom_sf"/>
</dbReference>
<name>A0A2P6S2V7_ROSCH</name>
<dbReference type="InterPro" id="IPR018392">
    <property type="entry name" value="LysM"/>
</dbReference>
<protein>
    <submittedName>
        <fullName evidence="5">Putative LysM domain-containing protein</fullName>
    </submittedName>
</protein>
<dbReference type="STRING" id="74649.A0A2P6S2V7"/>
<dbReference type="CDD" id="cd00118">
    <property type="entry name" value="LysM"/>
    <property type="match status" value="1"/>
</dbReference>